<proteinExistence type="predicted"/>
<dbReference type="OrthoDB" id="429594at2759"/>
<protein>
    <submittedName>
        <fullName evidence="2">Uncharacterized protein</fullName>
    </submittedName>
</protein>
<feature type="compositionally biased region" description="Basic and acidic residues" evidence="1">
    <location>
        <begin position="40"/>
        <end position="50"/>
    </location>
</feature>
<feature type="region of interest" description="Disordered" evidence="1">
    <location>
        <begin position="32"/>
        <end position="60"/>
    </location>
</feature>
<comment type="caution">
    <text evidence="2">The sequence shown here is derived from an EMBL/GenBank/DDBJ whole genome shotgun (WGS) entry which is preliminary data.</text>
</comment>
<organism evidence="2 3">
    <name type="scientific">Symbiodinium natans</name>
    <dbReference type="NCBI Taxonomy" id="878477"/>
    <lineage>
        <taxon>Eukaryota</taxon>
        <taxon>Sar</taxon>
        <taxon>Alveolata</taxon>
        <taxon>Dinophyceae</taxon>
        <taxon>Suessiales</taxon>
        <taxon>Symbiodiniaceae</taxon>
        <taxon>Symbiodinium</taxon>
    </lineage>
</organism>
<dbReference type="EMBL" id="CAJNDS010002645">
    <property type="protein sequence ID" value="CAE7555517.1"/>
    <property type="molecule type" value="Genomic_DNA"/>
</dbReference>
<accession>A0A812TX82</accession>
<evidence type="ECO:0000256" key="1">
    <source>
        <dbReference type="SAM" id="MobiDB-lite"/>
    </source>
</evidence>
<keyword evidence="3" id="KW-1185">Reference proteome</keyword>
<evidence type="ECO:0000313" key="2">
    <source>
        <dbReference type="EMBL" id="CAE7555517.1"/>
    </source>
</evidence>
<dbReference type="Proteomes" id="UP000604046">
    <property type="component" value="Unassembled WGS sequence"/>
</dbReference>
<reference evidence="2" key="1">
    <citation type="submission" date="2021-02" db="EMBL/GenBank/DDBJ databases">
        <authorList>
            <person name="Dougan E. K."/>
            <person name="Rhodes N."/>
            <person name="Thang M."/>
            <person name="Chan C."/>
        </authorList>
    </citation>
    <scope>NUCLEOTIDE SEQUENCE</scope>
</reference>
<name>A0A812TX82_9DINO</name>
<evidence type="ECO:0000313" key="3">
    <source>
        <dbReference type="Proteomes" id="UP000604046"/>
    </source>
</evidence>
<gene>
    <name evidence="2" type="ORF">SNAT2548_LOCUS31214</name>
</gene>
<dbReference type="AlphaFoldDB" id="A0A812TX82"/>
<sequence>MGGPPLQIACPRRWLPGCTTALALAGANMDVSVDSSSGDAMEKVPEDTRQGADPTTEDSDAVEEVALWTHEREEVAESLGQLSAEVWQQRLDEVKATLRGVPVCTSPQSAEAAVCPSLAVAYAALSFLSLERRVDFFKNEDWDLSRRLEVLEKQMVEVQGMARARRALAGVFLDKSG</sequence>